<dbReference type="STRING" id="2754.EH55_09970"/>
<keyword evidence="11" id="KW-1185">Reference proteome</keyword>
<dbReference type="Pfam" id="PF02578">
    <property type="entry name" value="Cu-oxidase_4"/>
    <property type="match status" value="1"/>
</dbReference>
<comment type="caution">
    <text evidence="10">The sequence shown here is derived from an EMBL/GenBank/DDBJ whole genome shotgun (WGS) entry which is preliminary data.</text>
</comment>
<dbReference type="GO" id="GO:0005507">
    <property type="term" value="F:copper ion binding"/>
    <property type="evidence" value="ECO:0007669"/>
    <property type="project" value="TreeGrafter"/>
</dbReference>
<dbReference type="GO" id="GO:0016787">
    <property type="term" value="F:hydrolase activity"/>
    <property type="evidence" value="ECO:0007669"/>
    <property type="project" value="UniProtKB-KW"/>
</dbReference>
<evidence type="ECO:0000256" key="8">
    <source>
        <dbReference type="ARBA" id="ARBA00048968"/>
    </source>
</evidence>
<dbReference type="InterPro" id="IPR011324">
    <property type="entry name" value="Cytotoxic_necrot_fac-like_cat"/>
</dbReference>
<comment type="catalytic activity">
    <reaction evidence="7">
        <text>adenosine + H2O + H(+) = inosine + NH4(+)</text>
        <dbReference type="Rhea" id="RHEA:24408"/>
        <dbReference type="ChEBI" id="CHEBI:15377"/>
        <dbReference type="ChEBI" id="CHEBI:15378"/>
        <dbReference type="ChEBI" id="CHEBI:16335"/>
        <dbReference type="ChEBI" id="CHEBI:17596"/>
        <dbReference type="ChEBI" id="CHEBI:28938"/>
        <dbReference type="EC" id="3.5.4.4"/>
    </reaction>
    <physiologicalReaction direction="left-to-right" evidence="7">
        <dbReference type="Rhea" id="RHEA:24409"/>
    </physiologicalReaction>
</comment>
<proteinExistence type="inferred from homology"/>
<comment type="similarity">
    <text evidence="2">Belongs to the purine nucleoside phosphorylase YfiH/LACC1 family.</text>
</comment>
<evidence type="ECO:0000256" key="4">
    <source>
        <dbReference type="ARBA" id="ARBA00022723"/>
    </source>
</evidence>
<dbReference type="AlphaFoldDB" id="A0A073J1G9"/>
<reference evidence="10 11" key="1">
    <citation type="submission" date="2014-04" db="EMBL/GenBank/DDBJ databases">
        <title>Draft Genome Sequence of Synergistes jonesii.</title>
        <authorList>
            <person name="Coil D.A."/>
            <person name="Eisen J.A."/>
            <person name="Holland-Moritz H.E."/>
        </authorList>
    </citation>
    <scope>NUCLEOTIDE SEQUENCE [LARGE SCALE GENOMIC DNA]</scope>
    <source>
        <strain evidence="10 11">78-1</strain>
    </source>
</reference>
<keyword evidence="6" id="KW-0862">Zinc</keyword>
<gene>
    <name evidence="10" type="ORF">EH55_09970</name>
</gene>
<evidence type="ECO:0000256" key="9">
    <source>
        <dbReference type="ARBA" id="ARBA00049893"/>
    </source>
</evidence>
<organism evidence="10 11">
    <name type="scientific">Synergistes jonesii</name>
    <dbReference type="NCBI Taxonomy" id="2754"/>
    <lineage>
        <taxon>Bacteria</taxon>
        <taxon>Thermotogati</taxon>
        <taxon>Synergistota</taxon>
        <taxon>Synergistia</taxon>
        <taxon>Synergistales</taxon>
        <taxon>Synergistaceae</taxon>
        <taxon>Synergistes</taxon>
    </lineage>
</organism>
<keyword evidence="5" id="KW-0378">Hydrolase</keyword>
<comment type="catalytic activity">
    <reaction evidence="9">
        <text>S-methyl-5'-thioadenosine + phosphate = 5-(methylsulfanyl)-alpha-D-ribose 1-phosphate + adenine</text>
        <dbReference type="Rhea" id="RHEA:11852"/>
        <dbReference type="ChEBI" id="CHEBI:16708"/>
        <dbReference type="ChEBI" id="CHEBI:17509"/>
        <dbReference type="ChEBI" id="CHEBI:43474"/>
        <dbReference type="ChEBI" id="CHEBI:58533"/>
        <dbReference type="EC" id="2.4.2.28"/>
    </reaction>
    <physiologicalReaction direction="left-to-right" evidence="9">
        <dbReference type="Rhea" id="RHEA:11853"/>
    </physiologicalReaction>
</comment>
<dbReference type="GO" id="GO:0017061">
    <property type="term" value="F:S-methyl-5-thioadenosine phosphorylase activity"/>
    <property type="evidence" value="ECO:0007669"/>
    <property type="project" value="UniProtKB-EC"/>
</dbReference>
<evidence type="ECO:0000256" key="1">
    <source>
        <dbReference type="ARBA" id="ARBA00000553"/>
    </source>
</evidence>
<dbReference type="Gene3D" id="3.60.140.10">
    <property type="entry name" value="CNF1/YfiH-like putative cysteine hydrolases"/>
    <property type="match status" value="1"/>
</dbReference>
<dbReference type="CDD" id="cd16833">
    <property type="entry name" value="YfiH"/>
    <property type="match status" value="1"/>
</dbReference>
<dbReference type="InterPro" id="IPR038371">
    <property type="entry name" value="Cu_polyphenol_OxRdtase_sf"/>
</dbReference>
<dbReference type="GeneID" id="90984429"/>
<evidence type="ECO:0000256" key="7">
    <source>
        <dbReference type="ARBA" id="ARBA00047989"/>
    </source>
</evidence>
<dbReference type="PANTHER" id="PTHR30616:SF2">
    <property type="entry name" value="PURINE NUCLEOSIDE PHOSPHORYLASE LACC1"/>
    <property type="match status" value="1"/>
</dbReference>
<evidence type="ECO:0000256" key="5">
    <source>
        <dbReference type="ARBA" id="ARBA00022801"/>
    </source>
</evidence>
<evidence type="ECO:0000256" key="3">
    <source>
        <dbReference type="ARBA" id="ARBA00022679"/>
    </source>
</evidence>
<protein>
    <recommendedName>
        <fullName evidence="12">Purine nucleoside phosphorylase</fullName>
    </recommendedName>
</protein>
<evidence type="ECO:0000256" key="2">
    <source>
        <dbReference type="ARBA" id="ARBA00007353"/>
    </source>
</evidence>
<dbReference type="RefSeq" id="WP_037977948.1">
    <property type="nucleotide sequence ID" value="NZ_JAWRIX010000053.1"/>
</dbReference>
<comment type="catalytic activity">
    <reaction evidence="8">
        <text>adenosine + phosphate = alpha-D-ribose 1-phosphate + adenine</text>
        <dbReference type="Rhea" id="RHEA:27642"/>
        <dbReference type="ChEBI" id="CHEBI:16335"/>
        <dbReference type="ChEBI" id="CHEBI:16708"/>
        <dbReference type="ChEBI" id="CHEBI:43474"/>
        <dbReference type="ChEBI" id="CHEBI:57720"/>
        <dbReference type="EC" id="2.4.2.1"/>
    </reaction>
    <physiologicalReaction direction="left-to-right" evidence="8">
        <dbReference type="Rhea" id="RHEA:27643"/>
    </physiologicalReaction>
</comment>
<evidence type="ECO:0000313" key="10">
    <source>
        <dbReference type="EMBL" id="KEJ91522.1"/>
    </source>
</evidence>
<name>A0A073J1G9_9BACT</name>
<dbReference type="EMBL" id="JMKI01000047">
    <property type="protein sequence ID" value="KEJ91522.1"/>
    <property type="molecule type" value="Genomic_DNA"/>
</dbReference>
<evidence type="ECO:0008006" key="12">
    <source>
        <dbReference type="Google" id="ProtNLM"/>
    </source>
</evidence>
<evidence type="ECO:0000256" key="6">
    <source>
        <dbReference type="ARBA" id="ARBA00022833"/>
    </source>
</evidence>
<keyword evidence="4" id="KW-0479">Metal-binding</keyword>
<sequence>MNFEGFKTTEDGRGVVVEMAMPPLLRGHFFAKLYARGEMNDAARGDPGAVWRTLSAEYGETPLVAPHQVHGTRIIEAGEAVALPLRPEADALHIAPSSSAFASLRFADCAPVVIAGRAEEPWMYILHSGFKGTLQNISAAVLQNAAERYRSFSPRGVWAWVCPAIGAECYSRRREDPSAAEAVEKFSAENFREDGEFFRFDIKREIARQIADFGVPRGNIFIYDCCTSCRRDYFYSYRAGDGEKRLFLLAGKAKSAGKV</sequence>
<dbReference type="eggNOG" id="COG1496">
    <property type="taxonomic scope" value="Bacteria"/>
</dbReference>
<accession>A0A073J1G9</accession>
<dbReference type="Proteomes" id="UP000027665">
    <property type="component" value="Unassembled WGS sequence"/>
</dbReference>
<dbReference type="OrthoDB" id="4279at2"/>
<dbReference type="InterPro" id="IPR003730">
    <property type="entry name" value="Cu_polyphenol_OxRdtase"/>
</dbReference>
<dbReference type="PANTHER" id="PTHR30616">
    <property type="entry name" value="UNCHARACTERIZED PROTEIN YFIH"/>
    <property type="match status" value="1"/>
</dbReference>
<evidence type="ECO:0000313" key="11">
    <source>
        <dbReference type="Proteomes" id="UP000027665"/>
    </source>
</evidence>
<comment type="catalytic activity">
    <reaction evidence="1">
        <text>inosine + phosphate = alpha-D-ribose 1-phosphate + hypoxanthine</text>
        <dbReference type="Rhea" id="RHEA:27646"/>
        <dbReference type="ChEBI" id="CHEBI:17368"/>
        <dbReference type="ChEBI" id="CHEBI:17596"/>
        <dbReference type="ChEBI" id="CHEBI:43474"/>
        <dbReference type="ChEBI" id="CHEBI:57720"/>
        <dbReference type="EC" id="2.4.2.1"/>
    </reaction>
    <physiologicalReaction direction="left-to-right" evidence="1">
        <dbReference type="Rhea" id="RHEA:27647"/>
    </physiologicalReaction>
</comment>
<dbReference type="SUPFAM" id="SSF64438">
    <property type="entry name" value="CNF1/YfiH-like putative cysteine hydrolases"/>
    <property type="match status" value="1"/>
</dbReference>
<keyword evidence="3" id="KW-0808">Transferase</keyword>